<evidence type="ECO:0000256" key="1">
    <source>
        <dbReference type="SAM" id="MobiDB-lite"/>
    </source>
</evidence>
<feature type="region of interest" description="Disordered" evidence="1">
    <location>
        <begin position="156"/>
        <end position="177"/>
    </location>
</feature>
<dbReference type="AlphaFoldDB" id="A0A7J5ZI27"/>
<dbReference type="EMBL" id="JAAGNN010000030">
    <property type="protein sequence ID" value="KAF4070285.1"/>
    <property type="molecule type" value="Genomic_DNA"/>
</dbReference>
<accession>A0A7J5ZI27</accession>
<feature type="compositionally biased region" description="Polar residues" evidence="1">
    <location>
        <begin position="162"/>
        <end position="177"/>
    </location>
</feature>
<evidence type="ECO:0000313" key="3">
    <source>
        <dbReference type="Proteomes" id="UP000593565"/>
    </source>
</evidence>
<name>A0A7J5ZI27_AMEME</name>
<gene>
    <name evidence="2" type="ORF">AMELA_G00293220</name>
</gene>
<protein>
    <submittedName>
        <fullName evidence="2">Uncharacterized protein</fullName>
    </submittedName>
</protein>
<keyword evidence="3" id="KW-1185">Reference proteome</keyword>
<reference evidence="2 3" key="1">
    <citation type="submission" date="2020-02" db="EMBL/GenBank/DDBJ databases">
        <title>A chromosome-scale genome assembly of the black bullhead catfish (Ameiurus melas).</title>
        <authorList>
            <person name="Wen M."/>
            <person name="Zham M."/>
            <person name="Cabau C."/>
            <person name="Klopp C."/>
            <person name="Donnadieu C."/>
            <person name="Roques C."/>
            <person name="Bouchez O."/>
            <person name="Lampietro C."/>
            <person name="Jouanno E."/>
            <person name="Herpin A."/>
            <person name="Louis A."/>
            <person name="Berthelot C."/>
            <person name="Parey E."/>
            <person name="Roest-Crollius H."/>
            <person name="Braasch I."/>
            <person name="Postlethwait J."/>
            <person name="Robinson-Rechavi M."/>
            <person name="Echchiki A."/>
            <person name="Begum T."/>
            <person name="Montfort J."/>
            <person name="Schartl M."/>
            <person name="Bobe J."/>
            <person name="Guiguen Y."/>
        </authorList>
    </citation>
    <scope>NUCLEOTIDE SEQUENCE [LARGE SCALE GENOMIC DNA]</scope>
    <source>
        <strain evidence="2">M_S1</strain>
        <tissue evidence="2">Blood</tissue>
    </source>
</reference>
<comment type="caution">
    <text evidence="2">The sequence shown here is derived from an EMBL/GenBank/DDBJ whole genome shotgun (WGS) entry which is preliminary data.</text>
</comment>
<dbReference type="Proteomes" id="UP000593565">
    <property type="component" value="Unassembled WGS sequence"/>
</dbReference>
<proteinExistence type="predicted"/>
<sequence>MQRENSEDAAPGSPSYVFPSWIPSALHNGLMRTYLTGMMAFLDTQIIFMVDRQYYFSSLCDPRPTEGQLLWFMPCFFGPARTWAQRIAAMRPWVLVEIGQFLKLFLEEFGEPGQDYILDKLSEGHAKLPFHVYYEQVSHQEERVKRVPLLSKSPVQVKSPAPATSQAPAMSQVQVPV</sequence>
<evidence type="ECO:0000313" key="2">
    <source>
        <dbReference type="EMBL" id="KAF4070285.1"/>
    </source>
</evidence>
<organism evidence="2 3">
    <name type="scientific">Ameiurus melas</name>
    <name type="common">Black bullhead</name>
    <name type="synonym">Silurus melas</name>
    <dbReference type="NCBI Taxonomy" id="219545"/>
    <lineage>
        <taxon>Eukaryota</taxon>
        <taxon>Metazoa</taxon>
        <taxon>Chordata</taxon>
        <taxon>Craniata</taxon>
        <taxon>Vertebrata</taxon>
        <taxon>Euteleostomi</taxon>
        <taxon>Actinopterygii</taxon>
        <taxon>Neopterygii</taxon>
        <taxon>Teleostei</taxon>
        <taxon>Ostariophysi</taxon>
        <taxon>Siluriformes</taxon>
        <taxon>Ictaluridae</taxon>
        <taxon>Ameiurus</taxon>
    </lineage>
</organism>